<dbReference type="Gene3D" id="3.40.50.720">
    <property type="entry name" value="NAD(P)-binding Rossmann-like Domain"/>
    <property type="match status" value="1"/>
</dbReference>
<dbReference type="RefSeq" id="WP_148778697.1">
    <property type="nucleotide sequence ID" value="NZ_VSSS01000092.1"/>
</dbReference>
<dbReference type="GO" id="GO:0016491">
    <property type="term" value="F:oxidoreductase activity"/>
    <property type="evidence" value="ECO:0007669"/>
    <property type="project" value="TreeGrafter"/>
</dbReference>
<dbReference type="Proteomes" id="UP000324758">
    <property type="component" value="Unassembled WGS sequence"/>
</dbReference>
<dbReference type="PRINTS" id="PR00081">
    <property type="entry name" value="GDHRDH"/>
</dbReference>
<organism evidence="1 2">
    <name type="scientific">Bradyrhizobium rifense</name>
    <dbReference type="NCBI Taxonomy" id="515499"/>
    <lineage>
        <taxon>Bacteria</taxon>
        <taxon>Pseudomonadati</taxon>
        <taxon>Pseudomonadota</taxon>
        <taxon>Alphaproteobacteria</taxon>
        <taxon>Hyphomicrobiales</taxon>
        <taxon>Nitrobacteraceae</taxon>
        <taxon>Bradyrhizobium</taxon>
    </lineage>
</organism>
<dbReference type="InterPro" id="IPR036291">
    <property type="entry name" value="NAD(P)-bd_dom_sf"/>
</dbReference>
<evidence type="ECO:0000313" key="2">
    <source>
        <dbReference type="Proteomes" id="UP000324758"/>
    </source>
</evidence>
<evidence type="ECO:0000313" key="1">
    <source>
        <dbReference type="EMBL" id="TYL84473.1"/>
    </source>
</evidence>
<protein>
    <submittedName>
        <fullName evidence="1">SDR family NAD(P)-dependent oxidoreductase</fullName>
    </submittedName>
</protein>
<name>A0A5D3JWJ4_9BRAD</name>
<dbReference type="InterPro" id="IPR002347">
    <property type="entry name" value="SDR_fam"/>
</dbReference>
<dbReference type="PANTHER" id="PTHR43313:SF1">
    <property type="entry name" value="3BETA-HYDROXYSTEROID DEHYDROGENASE DHS-16"/>
    <property type="match status" value="1"/>
</dbReference>
<dbReference type="GO" id="GO:0008202">
    <property type="term" value="P:steroid metabolic process"/>
    <property type="evidence" value="ECO:0007669"/>
    <property type="project" value="TreeGrafter"/>
</dbReference>
<sequence length="289" mass="29964">MPSPSEHPHRSAAVTGAGGGLGRDIALGLAAKGYVVFGTAMSIAEVQDLKDASGGRVSLTVCDMTREQAVKAWAGGVSDALGDSGLDLLINNAGILTPGPIEVLPLDAIRREFDVNVFGALSVMNAFLPALRKARGRIVQVSTWTASVPLPFNGPSGASKAAMEVFAAVYRAELKSFGVDIVVAAAGNMRTGGPAKTVAALARVADDMTAEQRGLYGQSFNTFATTLNGMQSSGLDSVLAARRVIELAEQMPAPSRAPVGTDADEMLRAAREKSDDELDALRLRIVGLG</sequence>
<gene>
    <name evidence="1" type="ORF">FXB40_45015</name>
</gene>
<dbReference type="PANTHER" id="PTHR43313">
    <property type="entry name" value="SHORT-CHAIN DEHYDROGENASE/REDUCTASE FAMILY 9C"/>
    <property type="match status" value="1"/>
</dbReference>
<comment type="caution">
    <text evidence="1">The sequence shown here is derived from an EMBL/GenBank/DDBJ whole genome shotgun (WGS) entry which is preliminary data.</text>
</comment>
<dbReference type="EMBL" id="VSSS01000092">
    <property type="protein sequence ID" value="TYL84473.1"/>
    <property type="molecule type" value="Genomic_DNA"/>
</dbReference>
<dbReference type="OrthoDB" id="9793825at2"/>
<proteinExistence type="predicted"/>
<reference evidence="1 2" key="1">
    <citation type="submission" date="2019-08" db="EMBL/GenBank/DDBJ databases">
        <title>Bradyrhizobium hipponensis sp. nov., a rhizobium isolated from a Lupinus angustifolius root nodule in Tunisia.</title>
        <authorList>
            <person name="Off K."/>
            <person name="Rejili M."/>
            <person name="Mars M."/>
            <person name="Brachmann A."/>
            <person name="Marin M."/>
        </authorList>
    </citation>
    <scope>NUCLEOTIDE SEQUENCE [LARGE SCALE GENOMIC DNA]</scope>
    <source>
        <strain evidence="1 2">CTAW71</strain>
    </source>
</reference>
<dbReference type="SUPFAM" id="SSF51735">
    <property type="entry name" value="NAD(P)-binding Rossmann-fold domains"/>
    <property type="match status" value="1"/>
</dbReference>
<accession>A0A5D3JWJ4</accession>
<dbReference type="AlphaFoldDB" id="A0A5D3JWJ4"/>
<dbReference type="Pfam" id="PF00106">
    <property type="entry name" value="adh_short"/>
    <property type="match status" value="1"/>
</dbReference>
<keyword evidence="2" id="KW-1185">Reference proteome</keyword>